<name>A0AAV1YHG3_LUPLU</name>
<dbReference type="GO" id="GO:0005664">
    <property type="term" value="C:nuclear origin of replication recognition complex"/>
    <property type="evidence" value="ECO:0007669"/>
    <property type="project" value="UniProtKB-UniRule"/>
</dbReference>
<dbReference type="PANTHER" id="PTHR14052">
    <property type="entry name" value="ORIGIN RECOGNITION COMPLEX SUBUNIT 2"/>
    <property type="match status" value="1"/>
</dbReference>
<dbReference type="GO" id="GO:0006260">
    <property type="term" value="P:DNA replication"/>
    <property type="evidence" value="ECO:0007669"/>
    <property type="project" value="UniProtKB-UniRule"/>
</dbReference>
<keyword evidence="1" id="KW-0235">DNA replication</keyword>
<proteinExistence type="inferred from homology"/>
<dbReference type="AlphaFoldDB" id="A0AAV1YHG3"/>
<dbReference type="Pfam" id="PF04084">
    <property type="entry name" value="RecA-like_ORC2"/>
    <property type="match status" value="1"/>
</dbReference>
<comment type="function">
    <text evidence="1">Component of the origin recognition complex (ORC) that binds origins of replication. DNA-binding is ATP-dependent. ORC is required to assemble the pre-replication complex necessary to initiate DNA replication.</text>
</comment>
<comment type="similarity">
    <text evidence="1">Belongs to the ORC2 family.</text>
</comment>
<keyword evidence="1" id="KW-0539">Nucleus</keyword>
<comment type="caution">
    <text evidence="3">The sequence shown here is derived from an EMBL/GenBank/DDBJ whole genome shotgun (WGS) entry which is preliminary data.</text>
</comment>
<accession>A0AAV1YHG3</accession>
<reference evidence="3 4" key="1">
    <citation type="submission" date="2024-03" db="EMBL/GenBank/DDBJ databases">
        <authorList>
            <person name="Martinez-Hernandez J."/>
        </authorList>
    </citation>
    <scope>NUCLEOTIDE SEQUENCE [LARGE SCALE GENOMIC DNA]</scope>
</reference>
<gene>
    <name evidence="3" type="ORF">LLUT_LOCUS34529</name>
</gene>
<sequence length="176" mass="20083">MELQTEIGKSHYKDEVRTETIMTRKRSLDSIKNNFKEVQRNLEIWLARIIGDLEGCGFGLLMYGFGPKKAMIEDFASTELTEYSILVINGYLHTINLKRVLIAIAEILLDQVKTRRKVSSRDIPKSQQPLNSQSIQDLLTFLDEVEMEDDCFVCVIIHNIDGPGLSDMCHLYDGGQ</sequence>
<keyword evidence="4" id="KW-1185">Reference proteome</keyword>
<comment type="subcellular location">
    <subcellularLocation>
        <location evidence="1">Nucleus</location>
    </subcellularLocation>
</comment>
<comment type="subunit">
    <text evidence="1">Component of the origin recognition complex (ORC).</text>
</comment>
<dbReference type="GO" id="GO:0003688">
    <property type="term" value="F:DNA replication origin binding"/>
    <property type="evidence" value="ECO:0007669"/>
    <property type="project" value="UniProtKB-UniRule"/>
</dbReference>
<evidence type="ECO:0000313" key="3">
    <source>
        <dbReference type="EMBL" id="CAL0333469.1"/>
    </source>
</evidence>
<protein>
    <recommendedName>
        <fullName evidence="1">Origin recognition complex subunit 2</fullName>
    </recommendedName>
</protein>
<dbReference type="Proteomes" id="UP001497480">
    <property type="component" value="Unassembled WGS sequence"/>
</dbReference>
<evidence type="ECO:0000256" key="1">
    <source>
        <dbReference type="RuleBase" id="RU368084"/>
    </source>
</evidence>
<evidence type="ECO:0000259" key="2">
    <source>
        <dbReference type="Pfam" id="PF04084"/>
    </source>
</evidence>
<organism evidence="3 4">
    <name type="scientific">Lupinus luteus</name>
    <name type="common">European yellow lupine</name>
    <dbReference type="NCBI Taxonomy" id="3873"/>
    <lineage>
        <taxon>Eukaryota</taxon>
        <taxon>Viridiplantae</taxon>
        <taxon>Streptophyta</taxon>
        <taxon>Embryophyta</taxon>
        <taxon>Tracheophyta</taxon>
        <taxon>Spermatophyta</taxon>
        <taxon>Magnoliopsida</taxon>
        <taxon>eudicotyledons</taxon>
        <taxon>Gunneridae</taxon>
        <taxon>Pentapetalae</taxon>
        <taxon>rosids</taxon>
        <taxon>fabids</taxon>
        <taxon>Fabales</taxon>
        <taxon>Fabaceae</taxon>
        <taxon>Papilionoideae</taxon>
        <taxon>50 kb inversion clade</taxon>
        <taxon>genistoids sensu lato</taxon>
        <taxon>core genistoids</taxon>
        <taxon>Genisteae</taxon>
        <taxon>Lupinus</taxon>
    </lineage>
</organism>
<evidence type="ECO:0000313" key="4">
    <source>
        <dbReference type="Proteomes" id="UP001497480"/>
    </source>
</evidence>
<dbReference type="PANTHER" id="PTHR14052:SF0">
    <property type="entry name" value="ORIGIN RECOGNITION COMPLEX SUBUNIT 2"/>
    <property type="match status" value="1"/>
</dbReference>
<dbReference type="EMBL" id="CAXHTB010000025">
    <property type="protein sequence ID" value="CAL0333469.1"/>
    <property type="molecule type" value="Genomic_DNA"/>
</dbReference>
<feature type="domain" description="Origin recognition complex subunit 2 RecA-like" evidence="2">
    <location>
        <begin position="56"/>
        <end position="167"/>
    </location>
</feature>
<dbReference type="InterPro" id="IPR007220">
    <property type="entry name" value="ORC2"/>
</dbReference>
<dbReference type="InterPro" id="IPR056772">
    <property type="entry name" value="RecA-like_ORC2"/>
</dbReference>